<keyword evidence="3" id="KW-1185">Reference proteome</keyword>
<dbReference type="SUPFAM" id="SSF54001">
    <property type="entry name" value="Cysteine proteinases"/>
    <property type="match status" value="1"/>
</dbReference>
<reference evidence="2 3" key="1">
    <citation type="submission" date="2017-11" db="EMBL/GenBank/DDBJ databases">
        <title>Genomic Encyclopedia of Archaeal and Bacterial Type Strains, Phase II (KMG-II): From Individual Species to Whole Genera.</title>
        <authorList>
            <person name="Goeker M."/>
        </authorList>
    </citation>
    <scope>NUCLEOTIDE SEQUENCE [LARGE SCALE GENOMIC DNA]</scope>
    <source>
        <strain evidence="2 3">DSM 27763</strain>
    </source>
</reference>
<name>A0A2M9BID2_9ACTN</name>
<feature type="domain" description="Transglutaminase-like" evidence="1">
    <location>
        <begin position="36"/>
        <end position="132"/>
    </location>
</feature>
<comment type="caution">
    <text evidence="2">The sequence shown here is derived from an EMBL/GenBank/DDBJ whole genome shotgun (WGS) entry which is preliminary data.</text>
</comment>
<proteinExistence type="predicted"/>
<sequence>MSGSTTSTRILDWDSTPVARLAAGLTPVGTIGARAYVQAAHRSVARNVSAVYALDDRQPASVTVARGRGSCSQRAAVLESLARRAGIVTRVRGIAVDGTFWYPRFRRLTWLVPERVVLAWPEFALEEGWVALGELFDTLPRLAENSAGFTNDGETLFDAVATTAVDWDGICGNDRCDLSATAVADFGYFESRDELFDREGQTLSRLALGVADPILARRAPGSPTSP</sequence>
<protein>
    <submittedName>
        <fullName evidence="2">Transglutaminase superfamily protein</fullName>
    </submittedName>
</protein>
<dbReference type="Pfam" id="PF01841">
    <property type="entry name" value="Transglut_core"/>
    <property type="match status" value="1"/>
</dbReference>
<evidence type="ECO:0000313" key="3">
    <source>
        <dbReference type="Proteomes" id="UP000230842"/>
    </source>
</evidence>
<dbReference type="InterPro" id="IPR038765">
    <property type="entry name" value="Papain-like_cys_pep_sf"/>
</dbReference>
<organism evidence="2 3">
    <name type="scientific">Mumia flava</name>
    <dbReference type="NCBI Taxonomy" id="1348852"/>
    <lineage>
        <taxon>Bacteria</taxon>
        <taxon>Bacillati</taxon>
        <taxon>Actinomycetota</taxon>
        <taxon>Actinomycetes</taxon>
        <taxon>Propionibacteriales</taxon>
        <taxon>Nocardioidaceae</taxon>
        <taxon>Mumia</taxon>
    </lineage>
</organism>
<dbReference type="Gene3D" id="3.10.620.30">
    <property type="match status" value="1"/>
</dbReference>
<dbReference type="AlphaFoldDB" id="A0A2M9BID2"/>
<dbReference type="Proteomes" id="UP000230842">
    <property type="component" value="Unassembled WGS sequence"/>
</dbReference>
<dbReference type="EMBL" id="PGEZ01000001">
    <property type="protein sequence ID" value="PJJ57699.1"/>
    <property type="molecule type" value="Genomic_DNA"/>
</dbReference>
<evidence type="ECO:0000313" key="2">
    <source>
        <dbReference type="EMBL" id="PJJ57699.1"/>
    </source>
</evidence>
<gene>
    <name evidence="2" type="ORF">CLV56_1937</name>
</gene>
<dbReference type="RefSeq" id="WP_211288029.1">
    <property type="nucleotide sequence ID" value="NZ_PGEZ01000001.1"/>
</dbReference>
<accession>A0A2M9BID2</accession>
<dbReference type="InterPro" id="IPR002931">
    <property type="entry name" value="Transglutaminase-like"/>
</dbReference>
<evidence type="ECO:0000259" key="1">
    <source>
        <dbReference type="Pfam" id="PF01841"/>
    </source>
</evidence>